<dbReference type="EMBL" id="CAJVRM010000190">
    <property type="protein sequence ID" value="CAG8976778.1"/>
    <property type="molecule type" value="Genomic_DNA"/>
</dbReference>
<feature type="region of interest" description="Disordered" evidence="1">
    <location>
        <begin position="63"/>
        <end position="82"/>
    </location>
</feature>
<evidence type="ECO:0000313" key="3">
    <source>
        <dbReference type="Proteomes" id="UP000701801"/>
    </source>
</evidence>
<evidence type="ECO:0008006" key="4">
    <source>
        <dbReference type="Google" id="ProtNLM"/>
    </source>
</evidence>
<comment type="caution">
    <text evidence="2">The sequence shown here is derived from an EMBL/GenBank/DDBJ whole genome shotgun (WGS) entry which is preliminary data.</text>
</comment>
<sequence length="127" mass="14068">MFSHTLRVSRSSVARVVRQQAAGSMAKRTFITPTAVRQADFVQDLYLRELKAYKVPAVKAADAEGSVQSWSPPKTPVSPEEADIASELKAYEASTVDIEGQAEAGTAPESTEFNWFEEEPEEEEHKH</sequence>
<gene>
    <name evidence="2" type="ORF">HYALB_00008436</name>
</gene>
<dbReference type="InterPro" id="IPR019711">
    <property type="entry name" value="ATP_synth_F0_suH"/>
</dbReference>
<protein>
    <recommendedName>
        <fullName evidence="4">Mitochondrial F1F0 ATP synthase subunit Atp14</fullName>
    </recommendedName>
</protein>
<dbReference type="PANTHER" id="PTHR28207">
    <property type="entry name" value="ATP SYNTHASE SUBUNIT H, MITOCHONDRIAL"/>
    <property type="match status" value="1"/>
</dbReference>
<dbReference type="PANTHER" id="PTHR28207:SF1">
    <property type="entry name" value="ATP SYNTHASE SUBUNIT H, MITOCHONDRIAL"/>
    <property type="match status" value="1"/>
</dbReference>
<accession>A0A9N9LM70</accession>
<name>A0A9N9LM70_9HELO</name>
<keyword evidence="3" id="KW-1185">Reference proteome</keyword>
<dbReference type="OrthoDB" id="274752at2759"/>
<evidence type="ECO:0000313" key="2">
    <source>
        <dbReference type="EMBL" id="CAG8976778.1"/>
    </source>
</evidence>
<dbReference type="AlphaFoldDB" id="A0A9N9LM70"/>
<evidence type="ECO:0000256" key="1">
    <source>
        <dbReference type="SAM" id="MobiDB-lite"/>
    </source>
</evidence>
<dbReference type="GO" id="GO:0046933">
    <property type="term" value="F:proton-transporting ATP synthase activity, rotational mechanism"/>
    <property type="evidence" value="ECO:0007669"/>
    <property type="project" value="TreeGrafter"/>
</dbReference>
<proteinExistence type="predicted"/>
<reference evidence="2" key="1">
    <citation type="submission" date="2021-07" db="EMBL/GenBank/DDBJ databases">
        <authorList>
            <person name="Durling M."/>
        </authorList>
    </citation>
    <scope>NUCLEOTIDE SEQUENCE</scope>
</reference>
<dbReference type="Pfam" id="PF10775">
    <property type="entry name" value="ATP_sub_h"/>
    <property type="match status" value="1"/>
</dbReference>
<feature type="compositionally biased region" description="Acidic residues" evidence="1">
    <location>
        <begin position="115"/>
        <end position="127"/>
    </location>
</feature>
<feature type="region of interest" description="Disordered" evidence="1">
    <location>
        <begin position="99"/>
        <end position="127"/>
    </location>
</feature>
<dbReference type="Proteomes" id="UP000701801">
    <property type="component" value="Unassembled WGS sequence"/>
</dbReference>
<organism evidence="2 3">
    <name type="scientific">Hymenoscyphus albidus</name>
    <dbReference type="NCBI Taxonomy" id="595503"/>
    <lineage>
        <taxon>Eukaryota</taxon>
        <taxon>Fungi</taxon>
        <taxon>Dikarya</taxon>
        <taxon>Ascomycota</taxon>
        <taxon>Pezizomycotina</taxon>
        <taxon>Leotiomycetes</taxon>
        <taxon>Helotiales</taxon>
        <taxon>Helotiaceae</taxon>
        <taxon>Hymenoscyphus</taxon>
    </lineage>
</organism>